<dbReference type="PANTHER" id="PTHR14859">
    <property type="entry name" value="CALCOFLUOR WHITE HYPERSENSITIVE PROTEIN PRECURSOR"/>
    <property type="match status" value="1"/>
</dbReference>
<dbReference type="RefSeq" id="WP_128520950.1">
    <property type="nucleotide sequence ID" value="NZ_JALFCT010000003.1"/>
</dbReference>
<keyword evidence="3" id="KW-0255">Endonuclease</keyword>
<dbReference type="GO" id="GO:0004527">
    <property type="term" value="F:exonuclease activity"/>
    <property type="evidence" value="ECO:0007669"/>
    <property type="project" value="UniProtKB-KW"/>
</dbReference>
<proteinExistence type="predicted"/>
<keyword evidence="1" id="KW-1133">Transmembrane helix</keyword>
<keyword evidence="3" id="KW-0378">Hydrolase</keyword>
<dbReference type="PANTHER" id="PTHR14859:SF1">
    <property type="entry name" value="PGAP2-INTERACTING PROTEIN"/>
    <property type="match status" value="1"/>
</dbReference>
<keyword evidence="3" id="KW-0540">Nuclease</keyword>
<evidence type="ECO:0000259" key="2">
    <source>
        <dbReference type="Pfam" id="PF03372"/>
    </source>
</evidence>
<organism evidence="3 4">
    <name type="scientific">Absicoccus porci</name>
    <dbReference type="NCBI Taxonomy" id="2486576"/>
    <lineage>
        <taxon>Bacteria</taxon>
        <taxon>Bacillati</taxon>
        <taxon>Bacillota</taxon>
        <taxon>Erysipelotrichia</taxon>
        <taxon>Erysipelotrichales</taxon>
        <taxon>Erysipelotrichaceae</taxon>
        <taxon>Absicoccus</taxon>
    </lineage>
</organism>
<dbReference type="Gene3D" id="3.60.10.10">
    <property type="entry name" value="Endonuclease/exonuclease/phosphatase"/>
    <property type="match status" value="1"/>
</dbReference>
<reference evidence="3 4" key="1">
    <citation type="submission" date="2018-11" db="EMBL/GenBank/DDBJ databases">
        <title>Clostridium sp. nov., a member of the family Erysipelotrichaceae isolated from pig faeces.</title>
        <authorList>
            <person name="Chang Y.-H."/>
        </authorList>
    </citation>
    <scope>NUCLEOTIDE SEQUENCE [LARGE SCALE GENOMIC DNA]</scope>
    <source>
        <strain evidence="3 4">YH-panp20</strain>
    </source>
</reference>
<keyword evidence="1" id="KW-0812">Transmembrane</keyword>
<dbReference type="GO" id="GO:0016020">
    <property type="term" value="C:membrane"/>
    <property type="evidence" value="ECO:0007669"/>
    <property type="project" value="GOC"/>
</dbReference>
<dbReference type="SUPFAM" id="SSF56219">
    <property type="entry name" value="DNase I-like"/>
    <property type="match status" value="1"/>
</dbReference>
<keyword evidence="3" id="KW-0269">Exonuclease</keyword>
<evidence type="ECO:0000313" key="4">
    <source>
        <dbReference type="Proteomes" id="UP000276568"/>
    </source>
</evidence>
<feature type="domain" description="Endonuclease/exonuclease/phosphatase" evidence="2">
    <location>
        <begin position="93"/>
        <end position="346"/>
    </location>
</feature>
<dbReference type="Proteomes" id="UP000276568">
    <property type="component" value="Unassembled WGS sequence"/>
</dbReference>
<dbReference type="EMBL" id="RJQC01000004">
    <property type="protein sequence ID" value="RNM29265.1"/>
    <property type="molecule type" value="Genomic_DNA"/>
</dbReference>
<protein>
    <submittedName>
        <fullName evidence="3">Endonuclease/exonuclease/phosphatase family protein</fullName>
    </submittedName>
</protein>
<dbReference type="GO" id="GO:0006506">
    <property type="term" value="P:GPI anchor biosynthetic process"/>
    <property type="evidence" value="ECO:0007669"/>
    <property type="project" value="TreeGrafter"/>
</dbReference>
<feature type="transmembrane region" description="Helical" evidence="1">
    <location>
        <begin position="7"/>
        <end position="28"/>
    </location>
</feature>
<gene>
    <name evidence="3" type="ORF">EDX97_09675</name>
</gene>
<dbReference type="InterPro" id="IPR051916">
    <property type="entry name" value="GPI-anchor_lipid_remodeler"/>
</dbReference>
<evidence type="ECO:0000256" key="1">
    <source>
        <dbReference type="SAM" id="Phobius"/>
    </source>
</evidence>
<dbReference type="GO" id="GO:0004519">
    <property type="term" value="F:endonuclease activity"/>
    <property type="evidence" value="ECO:0007669"/>
    <property type="project" value="UniProtKB-KW"/>
</dbReference>
<dbReference type="AlphaFoldDB" id="A0A3N0HWU6"/>
<name>A0A3N0HWU6_9FIRM</name>
<accession>A0A3N0HWU6</accession>
<dbReference type="InterPro" id="IPR036691">
    <property type="entry name" value="Endo/exonu/phosph_ase_sf"/>
</dbReference>
<keyword evidence="4" id="KW-1185">Reference proteome</keyword>
<comment type="caution">
    <text evidence="3">The sequence shown here is derived from an EMBL/GenBank/DDBJ whole genome shotgun (WGS) entry which is preliminary data.</text>
</comment>
<dbReference type="OrthoDB" id="7616949at2"/>
<evidence type="ECO:0000313" key="3">
    <source>
        <dbReference type="EMBL" id="RNM29265.1"/>
    </source>
</evidence>
<dbReference type="Pfam" id="PF03372">
    <property type="entry name" value="Exo_endo_phos"/>
    <property type="match status" value="1"/>
</dbReference>
<keyword evidence="1" id="KW-0472">Membrane</keyword>
<sequence length="357" mass="40494">MKKFFKIIGILLLLCIVVVLGYFIYVYATYYRVADHQQLSISQFATTKTLKTDTQYRISSANIGFGAYSDDYSFFMDGGKYSRARSKEEVKTNVQGEIATIQSLKPDFAMFQEVDVDGTRSYHVNEYQMLEVGLKDYTSVFAQNYDSPYLLYPLNSPHGKNKAGMATFSDVQSTMATRRSLPIETGFSKFMDLDRCYIKQVFEVDNGKRFIVYNVHLSAYTTKGDTATKQLKMLFTDMDQEVQKGSYVIAGGDFNKDLLKDSYAIFKQGDKNVGDWAKPIDTSLMPSSLELVAPFDKTNPVPSCRNADRPYSKDDFVLTVDGFIVSKNVQVKEAKVVDAKFKHSDHNPVYLDFSLNQ</sequence>
<dbReference type="InterPro" id="IPR005135">
    <property type="entry name" value="Endo/exonuclease/phosphatase"/>
</dbReference>